<reference evidence="12 13" key="1">
    <citation type="submission" date="2021-03" db="EMBL/GenBank/DDBJ databases">
        <title>Human Oral Microbial Genomes.</title>
        <authorList>
            <person name="Johnston C.D."/>
            <person name="Chen T."/>
            <person name="Dewhirst F.E."/>
        </authorList>
    </citation>
    <scope>NUCLEOTIDE SEQUENCE [LARGE SCALE GENOMIC DNA]</scope>
    <source>
        <strain evidence="12 13">DSMZ 100122</strain>
    </source>
</reference>
<accession>A0ABX7Y618</accession>
<proteinExistence type="predicted"/>
<dbReference type="Gene3D" id="1.20.5.1930">
    <property type="match status" value="1"/>
</dbReference>
<evidence type="ECO:0000256" key="2">
    <source>
        <dbReference type="ARBA" id="ARBA00012438"/>
    </source>
</evidence>
<protein>
    <recommendedName>
        <fullName evidence="2">histidine kinase</fullName>
        <ecNumber evidence="2">2.7.13.3</ecNumber>
    </recommendedName>
</protein>
<dbReference type="InterPro" id="IPR011712">
    <property type="entry name" value="Sig_transdc_His_kin_sub3_dim/P"/>
</dbReference>
<evidence type="ECO:0000256" key="8">
    <source>
        <dbReference type="ARBA" id="ARBA00023012"/>
    </source>
</evidence>
<dbReference type="Gene3D" id="3.30.565.10">
    <property type="entry name" value="Histidine kinase-like ATPase, C-terminal domain"/>
    <property type="match status" value="1"/>
</dbReference>
<evidence type="ECO:0000256" key="7">
    <source>
        <dbReference type="ARBA" id="ARBA00022840"/>
    </source>
</evidence>
<dbReference type="EC" id="2.7.13.3" evidence="2"/>
<feature type="transmembrane region" description="Helical" evidence="10">
    <location>
        <begin position="286"/>
        <end position="311"/>
    </location>
</feature>
<keyword evidence="10" id="KW-0472">Membrane</keyword>
<dbReference type="PANTHER" id="PTHR24421:SF10">
    <property type="entry name" value="NITRATE_NITRITE SENSOR PROTEIN NARQ"/>
    <property type="match status" value="1"/>
</dbReference>
<dbReference type="EMBL" id="CP072384">
    <property type="protein sequence ID" value="QUC08262.1"/>
    <property type="molecule type" value="Genomic_DNA"/>
</dbReference>
<evidence type="ECO:0000259" key="11">
    <source>
        <dbReference type="Pfam" id="PF07730"/>
    </source>
</evidence>
<keyword evidence="4" id="KW-0808">Transferase</keyword>
<sequence>MSHVQGEIQEILENEWRRAEASSRVPDEHELFLAIDRAESASRYALGQLRSLVGSLRSNRSSDEWFVVESIRECAEDAEDELISHGYDARLDTTGDFEGIDLGICTAVCRSLHWGVNDLLQHAVPGANIRLRLERSRTALRIVISEQRPGAGSWSSVEAAPIPEMLVNHLAPVRGTVTYTSSRRWHLDITIPFTEEHPAGTAFGNGIQWQRIIKRIGVATAALGLIASVLLMVLTRDPGFSPETLASATACLAMLLSLLNLSWATAIGISSALVSLLSRSPWLTDLLMVGAWAAATIIRGYRSIALAVSLLASGYVAIRLVTYSTYLALFTGALLFSTLLAIDVFARRANQTAAAAESIENEIEALRQKVRQELAGELHDVVALQLSRIVLTAEAVRTQKEPSPQEALVAMADALRTTKMELELMATILANPGPHEVNHPETVALAAKSLVNTLKSHRHQPVITVDPNLDKINSNSQHLIVRILRECATNILRYAPEASECHFRVANEPQGVTIEVRSLLSKEEARPRITSISSGFGIVGLGERVRAMGGNFKAGPVGEEWVVRAHLTPGDPVTVTQP</sequence>
<gene>
    <name evidence="12" type="ORF">J5A65_00450</name>
</gene>
<keyword evidence="3" id="KW-0597">Phosphoprotein</keyword>
<evidence type="ECO:0000256" key="10">
    <source>
        <dbReference type="SAM" id="Phobius"/>
    </source>
</evidence>
<evidence type="ECO:0000256" key="1">
    <source>
        <dbReference type="ARBA" id="ARBA00000085"/>
    </source>
</evidence>
<evidence type="ECO:0000256" key="9">
    <source>
        <dbReference type="SAM" id="Coils"/>
    </source>
</evidence>
<dbReference type="Proteomes" id="UP000678513">
    <property type="component" value="Chromosome"/>
</dbReference>
<dbReference type="Pfam" id="PF07730">
    <property type="entry name" value="HisKA_3"/>
    <property type="match status" value="1"/>
</dbReference>
<keyword evidence="7" id="KW-0067">ATP-binding</keyword>
<evidence type="ECO:0000256" key="3">
    <source>
        <dbReference type="ARBA" id="ARBA00022553"/>
    </source>
</evidence>
<keyword evidence="9" id="KW-0175">Coiled coil</keyword>
<feature type="transmembrane region" description="Helical" evidence="10">
    <location>
        <begin position="246"/>
        <end position="274"/>
    </location>
</feature>
<name>A0ABX7Y618_9ACTN</name>
<keyword evidence="13" id="KW-1185">Reference proteome</keyword>
<keyword evidence="10" id="KW-1133">Transmembrane helix</keyword>
<keyword evidence="10" id="KW-0812">Transmembrane</keyword>
<keyword evidence="6" id="KW-0418">Kinase</keyword>
<evidence type="ECO:0000313" key="13">
    <source>
        <dbReference type="Proteomes" id="UP000678513"/>
    </source>
</evidence>
<feature type="transmembrane region" description="Helical" evidence="10">
    <location>
        <begin position="323"/>
        <end position="342"/>
    </location>
</feature>
<comment type="catalytic activity">
    <reaction evidence="1">
        <text>ATP + protein L-histidine = ADP + protein N-phospho-L-histidine.</text>
        <dbReference type="EC" id="2.7.13.3"/>
    </reaction>
</comment>
<evidence type="ECO:0000256" key="6">
    <source>
        <dbReference type="ARBA" id="ARBA00022777"/>
    </source>
</evidence>
<feature type="coiled-coil region" evidence="9">
    <location>
        <begin position="349"/>
        <end position="376"/>
    </location>
</feature>
<feature type="domain" description="Signal transduction histidine kinase subgroup 3 dimerisation and phosphoacceptor" evidence="11">
    <location>
        <begin position="371"/>
        <end position="423"/>
    </location>
</feature>
<evidence type="ECO:0000313" key="12">
    <source>
        <dbReference type="EMBL" id="QUC08262.1"/>
    </source>
</evidence>
<dbReference type="InterPro" id="IPR050482">
    <property type="entry name" value="Sensor_HK_TwoCompSys"/>
</dbReference>
<feature type="transmembrane region" description="Helical" evidence="10">
    <location>
        <begin position="216"/>
        <end position="234"/>
    </location>
</feature>
<evidence type="ECO:0000256" key="5">
    <source>
        <dbReference type="ARBA" id="ARBA00022741"/>
    </source>
</evidence>
<organism evidence="12 13">
    <name type="scientific">Arachnia rubra</name>
    <dbReference type="NCBI Taxonomy" id="1547448"/>
    <lineage>
        <taxon>Bacteria</taxon>
        <taxon>Bacillati</taxon>
        <taxon>Actinomycetota</taxon>
        <taxon>Actinomycetes</taxon>
        <taxon>Propionibacteriales</taxon>
        <taxon>Propionibacteriaceae</taxon>
        <taxon>Arachnia</taxon>
    </lineage>
</organism>
<dbReference type="RefSeq" id="WP_212323918.1">
    <property type="nucleotide sequence ID" value="NZ_CP072384.1"/>
</dbReference>
<dbReference type="PANTHER" id="PTHR24421">
    <property type="entry name" value="NITRATE/NITRITE SENSOR PROTEIN NARX-RELATED"/>
    <property type="match status" value="1"/>
</dbReference>
<keyword evidence="8" id="KW-0902">Two-component regulatory system</keyword>
<dbReference type="InterPro" id="IPR036890">
    <property type="entry name" value="HATPase_C_sf"/>
</dbReference>
<evidence type="ECO:0000256" key="4">
    <source>
        <dbReference type="ARBA" id="ARBA00022679"/>
    </source>
</evidence>
<keyword evidence="5" id="KW-0547">Nucleotide-binding</keyword>